<organism evidence="3 4">
    <name type="scientific">Glomus cerebriforme</name>
    <dbReference type="NCBI Taxonomy" id="658196"/>
    <lineage>
        <taxon>Eukaryota</taxon>
        <taxon>Fungi</taxon>
        <taxon>Fungi incertae sedis</taxon>
        <taxon>Mucoromycota</taxon>
        <taxon>Glomeromycotina</taxon>
        <taxon>Glomeromycetes</taxon>
        <taxon>Glomerales</taxon>
        <taxon>Glomeraceae</taxon>
        <taxon>Glomus</taxon>
    </lineage>
</organism>
<dbReference type="OrthoDB" id="2328172at2759"/>
<dbReference type="CDD" id="cd14688">
    <property type="entry name" value="bZIP_YAP"/>
    <property type="match status" value="1"/>
</dbReference>
<dbReference type="InterPro" id="IPR046347">
    <property type="entry name" value="bZIP_sf"/>
</dbReference>
<keyword evidence="2" id="KW-0812">Transmembrane</keyword>
<reference evidence="3 4" key="1">
    <citation type="submission" date="2018-06" db="EMBL/GenBank/DDBJ databases">
        <title>Comparative genomics reveals the genomic features of Rhizophagus irregularis, R. cerebriforme, R. diaphanum and Gigaspora rosea, and their symbiotic lifestyle signature.</title>
        <authorList>
            <person name="Morin E."/>
            <person name="San Clemente H."/>
            <person name="Chen E.C.H."/>
            <person name="De La Providencia I."/>
            <person name="Hainaut M."/>
            <person name="Kuo A."/>
            <person name="Kohler A."/>
            <person name="Murat C."/>
            <person name="Tang N."/>
            <person name="Roy S."/>
            <person name="Loubradou J."/>
            <person name="Henrissat B."/>
            <person name="Grigoriev I.V."/>
            <person name="Corradi N."/>
            <person name="Roux C."/>
            <person name="Martin F.M."/>
        </authorList>
    </citation>
    <scope>NUCLEOTIDE SEQUENCE [LARGE SCALE GENOMIC DNA]</scope>
    <source>
        <strain evidence="3 4">DAOM 227022</strain>
    </source>
</reference>
<protein>
    <recommendedName>
        <fullName evidence="5">BZIP domain-containing protein</fullName>
    </recommendedName>
</protein>
<comment type="caution">
    <text evidence="3">The sequence shown here is derived from an EMBL/GenBank/DDBJ whole genome shotgun (WGS) entry which is preliminary data.</text>
</comment>
<name>A0A397SZI6_9GLOM</name>
<keyword evidence="1" id="KW-0175">Coiled coil</keyword>
<evidence type="ECO:0000256" key="2">
    <source>
        <dbReference type="SAM" id="Phobius"/>
    </source>
</evidence>
<evidence type="ECO:0000256" key="1">
    <source>
        <dbReference type="SAM" id="Coils"/>
    </source>
</evidence>
<feature type="coiled-coil region" evidence="1">
    <location>
        <begin position="134"/>
        <end position="175"/>
    </location>
</feature>
<dbReference type="EMBL" id="QKYT01000221">
    <property type="protein sequence ID" value="RIA89395.1"/>
    <property type="molecule type" value="Genomic_DNA"/>
</dbReference>
<keyword evidence="4" id="KW-1185">Reference proteome</keyword>
<evidence type="ECO:0008006" key="5">
    <source>
        <dbReference type="Google" id="ProtNLM"/>
    </source>
</evidence>
<keyword evidence="2" id="KW-1133">Transmembrane helix</keyword>
<evidence type="ECO:0000313" key="3">
    <source>
        <dbReference type="EMBL" id="RIA89395.1"/>
    </source>
</evidence>
<feature type="transmembrane region" description="Helical" evidence="2">
    <location>
        <begin position="6"/>
        <end position="28"/>
    </location>
</feature>
<sequence length="219" mass="25414">MMELNSLTVLSIALLFFVIYLLIIKYVYNVIVAKPYLKDSKGWKIGEQFFKNTPIIPTYDLYDEKKENGPTILKEITNLQQVITCQPSLTSFSTENLSHSNHKLKPFPIMPSSQKHIENLKRQRAFRKRREDYVRSLETKAENFELLYADTQKNIKMLREKLVLLERRLAKAQRNHNDKCNTPVCQIEGQNIGVPSVISYGPSTPILIDNHDEENNDTT</sequence>
<keyword evidence="2" id="KW-0472">Membrane</keyword>
<dbReference type="SUPFAM" id="SSF57959">
    <property type="entry name" value="Leucine zipper domain"/>
    <property type="match status" value="1"/>
</dbReference>
<dbReference type="Gene3D" id="1.20.5.170">
    <property type="match status" value="1"/>
</dbReference>
<accession>A0A397SZI6</accession>
<dbReference type="Proteomes" id="UP000265703">
    <property type="component" value="Unassembled WGS sequence"/>
</dbReference>
<proteinExistence type="predicted"/>
<gene>
    <name evidence="3" type="ORF">C1645_200517</name>
</gene>
<dbReference type="GO" id="GO:0003700">
    <property type="term" value="F:DNA-binding transcription factor activity"/>
    <property type="evidence" value="ECO:0007669"/>
    <property type="project" value="InterPro"/>
</dbReference>
<dbReference type="AlphaFoldDB" id="A0A397SZI6"/>
<evidence type="ECO:0000313" key="4">
    <source>
        <dbReference type="Proteomes" id="UP000265703"/>
    </source>
</evidence>